<evidence type="ECO:0000313" key="2">
    <source>
        <dbReference type="EMBL" id="KAJ1093356.1"/>
    </source>
</evidence>
<gene>
    <name evidence="2" type="ORF">NDU88_006459</name>
</gene>
<protein>
    <submittedName>
        <fullName evidence="2">Uncharacterized protein</fullName>
    </submittedName>
</protein>
<organism evidence="2 3">
    <name type="scientific">Pleurodeles waltl</name>
    <name type="common">Iberian ribbed newt</name>
    <dbReference type="NCBI Taxonomy" id="8319"/>
    <lineage>
        <taxon>Eukaryota</taxon>
        <taxon>Metazoa</taxon>
        <taxon>Chordata</taxon>
        <taxon>Craniata</taxon>
        <taxon>Vertebrata</taxon>
        <taxon>Euteleostomi</taxon>
        <taxon>Amphibia</taxon>
        <taxon>Batrachia</taxon>
        <taxon>Caudata</taxon>
        <taxon>Salamandroidea</taxon>
        <taxon>Salamandridae</taxon>
        <taxon>Pleurodelinae</taxon>
        <taxon>Pleurodeles</taxon>
    </lineage>
</organism>
<proteinExistence type="predicted"/>
<dbReference type="Proteomes" id="UP001066276">
    <property type="component" value="Chromosome 11"/>
</dbReference>
<keyword evidence="3" id="KW-1185">Reference proteome</keyword>
<comment type="caution">
    <text evidence="2">The sequence shown here is derived from an EMBL/GenBank/DDBJ whole genome shotgun (WGS) entry which is preliminary data.</text>
</comment>
<accession>A0AAV7LPP8</accession>
<feature type="region of interest" description="Disordered" evidence="1">
    <location>
        <begin position="1"/>
        <end position="86"/>
    </location>
</feature>
<dbReference type="EMBL" id="JANPWB010000015">
    <property type="protein sequence ID" value="KAJ1093356.1"/>
    <property type="molecule type" value="Genomic_DNA"/>
</dbReference>
<evidence type="ECO:0000313" key="3">
    <source>
        <dbReference type="Proteomes" id="UP001066276"/>
    </source>
</evidence>
<sequence length="101" mass="11003">MSGGDDEGTGQRRVPAHPGKSWVEFSTSPIHCCPLRMSRPQGGKSDPPPHRDPIRVAKKGAASCRSNKLGRPGPSRGSPERPHWKACARRPLLHRSAQAYC</sequence>
<reference evidence="2" key="1">
    <citation type="journal article" date="2022" name="bioRxiv">
        <title>Sequencing and chromosome-scale assembly of the giantPleurodeles waltlgenome.</title>
        <authorList>
            <person name="Brown T."/>
            <person name="Elewa A."/>
            <person name="Iarovenko S."/>
            <person name="Subramanian E."/>
            <person name="Araus A.J."/>
            <person name="Petzold A."/>
            <person name="Susuki M."/>
            <person name="Suzuki K.-i.T."/>
            <person name="Hayashi T."/>
            <person name="Toyoda A."/>
            <person name="Oliveira C."/>
            <person name="Osipova E."/>
            <person name="Leigh N.D."/>
            <person name="Simon A."/>
            <person name="Yun M.H."/>
        </authorList>
    </citation>
    <scope>NUCLEOTIDE SEQUENCE</scope>
    <source>
        <strain evidence="2">20211129_DDA</strain>
        <tissue evidence="2">Liver</tissue>
    </source>
</reference>
<dbReference type="AlphaFoldDB" id="A0AAV7LPP8"/>
<evidence type="ECO:0000256" key="1">
    <source>
        <dbReference type="SAM" id="MobiDB-lite"/>
    </source>
</evidence>
<name>A0AAV7LPP8_PLEWA</name>